<dbReference type="GO" id="GO:0005886">
    <property type="term" value="C:plasma membrane"/>
    <property type="evidence" value="ECO:0007669"/>
    <property type="project" value="TreeGrafter"/>
</dbReference>
<feature type="transmembrane region" description="Helical" evidence="5">
    <location>
        <begin position="130"/>
        <end position="147"/>
    </location>
</feature>
<gene>
    <name evidence="7" type="ORF">CRI94_01220</name>
</gene>
<comment type="subcellular location">
    <subcellularLocation>
        <location evidence="1">Membrane</location>
        <topology evidence="1">Multi-pass membrane protein</topology>
    </subcellularLocation>
</comment>
<feature type="transmembrane region" description="Helical" evidence="5">
    <location>
        <begin position="204"/>
        <end position="224"/>
    </location>
</feature>
<keyword evidence="4 5" id="KW-0472">Membrane</keyword>
<evidence type="ECO:0000313" key="8">
    <source>
        <dbReference type="Proteomes" id="UP000220102"/>
    </source>
</evidence>
<dbReference type="GO" id="GO:0005262">
    <property type="term" value="F:calcium channel activity"/>
    <property type="evidence" value="ECO:0007669"/>
    <property type="project" value="TreeGrafter"/>
</dbReference>
<evidence type="ECO:0000256" key="3">
    <source>
        <dbReference type="ARBA" id="ARBA00022989"/>
    </source>
</evidence>
<dbReference type="Proteomes" id="UP000220102">
    <property type="component" value="Unassembled WGS sequence"/>
</dbReference>
<sequence>MILDTVLFLLGLIILYYGAEWLIRGASGIALDYGIRPVVVGLTIVALGTSMPEFLVNFIAALGGEHDLALGNIIGSNISNIALILGASALVLPIAVTPQILQKEYPMMLGAMVVFYGVALDGTISRLDGGLLVTCLIAFIGYLLYDAQNNSAASSMIDEIDVDDDSLETSSPQDTLLKKTLFLVGGTIGLAVGAHFMVDSAVDIANVMGISQITIGLTIVAIGTSLPELAASMVGAIKDEADLSVGNILGSNLLNVLFVVGTVSIMSPLSVEPTTQTVHFPVMLGICVMLLPIAWTRFQITRLEGGVLLATFLSYMTYIVVWTV</sequence>
<reference evidence="7 8" key="1">
    <citation type="submission" date="2017-10" db="EMBL/GenBank/DDBJ databases">
        <title>Draft genome of Longibacter Salinarum.</title>
        <authorList>
            <person name="Goh K.M."/>
            <person name="Shamsir M.S."/>
            <person name="Lim S.W."/>
        </authorList>
    </citation>
    <scope>NUCLEOTIDE SEQUENCE [LARGE SCALE GENOMIC DNA]</scope>
    <source>
        <strain evidence="7 8">KCTC 52045</strain>
    </source>
</reference>
<dbReference type="GO" id="GO:0008273">
    <property type="term" value="F:calcium, potassium:sodium antiporter activity"/>
    <property type="evidence" value="ECO:0007669"/>
    <property type="project" value="TreeGrafter"/>
</dbReference>
<dbReference type="InterPro" id="IPR004837">
    <property type="entry name" value="NaCa_Exmemb"/>
</dbReference>
<feature type="domain" description="Sodium/calcium exchanger membrane region" evidence="6">
    <location>
        <begin position="180"/>
        <end position="320"/>
    </location>
</feature>
<dbReference type="InterPro" id="IPR044880">
    <property type="entry name" value="NCX_ion-bd_dom_sf"/>
</dbReference>
<dbReference type="EMBL" id="PDEQ01000001">
    <property type="protein sequence ID" value="PEN14942.1"/>
    <property type="molecule type" value="Genomic_DNA"/>
</dbReference>
<proteinExistence type="predicted"/>
<feature type="transmembrane region" description="Helical" evidence="5">
    <location>
        <begin position="245"/>
        <end position="266"/>
    </location>
</feature>
<dbReference type="PANTHER" id="PTHR10846:SF8">
    <property type="entry name" value="INNER MEMBRANE PROTEIN YRBG"/>
    <property type="match status" value="1"/>
</dbReference>
<dbReference type="Pfam" id="PF01699">
    <property type="entry name" value="Na_Ca_ex"/>
    <property type="match status" value="2"/>
</dbReference>
<evidence type="ECO:0000313" key="7">
    <source>
        <dbReference type="EMBL" id="PEN14942.1"/>
    </source>
</evidence>
<dbReference type="RefSeq" id="WP_098073840.1">
    <property type="nucleotide sequence ID" value="NZ_PDEQ01000001.1"/>
</dbReference>
<dbReference type="Gene3D" id="1.20.1420.30">
    <property type="entry name" value="NCX, central ion-binding region"/>
    <property type="match status" value="1"/>
</dbReference>
<dbReference type="InterPro" id="IPR004481">
    <property type="entry name" value="K/Na/Ca-exchanger"/>
</dbReference>
<organism evidence="7 8">
    <name type="scientific">Longibacter salinarum</name>
    <dbReference type="NCBI Taxonomy" id="1850348"/>
    <lineage>
        <taxon>Bacteria</taxon>
        <taxon>Pseudomonadati</taxon>
        <taxon>Rhodothermota</taxon>
        <taxon>Rhodothermia</taxon>
        <taxon>Rhodothermales</taxon>
        <taxon>Salisaetaceae</taxon>
        <taxon>Longibacter</taxon>
    </lineage>
</organism>
<evidence type="ECO:0000256" key="1">
    <source>
        <dbReference type="ARBA" id="ARBA00004141"/>
    </source>
</evidence>
<accession>A0A2A8D1V0</accession>
<name>A0A2A8D1V0_9BACT</name>
<evidence type="ECO:0000256" key="2">
    <source>
        <dbReference type="ARBA" id="ARBA00022692"/>
    </source>
</evidence>
<feature type="transmembrane region" description="Helical" evidence="5">
    <location>
        <begin position="305"/>
        <end position="323"/>
    </location>
</feature>
<evidence type="ECO:0000256" key="5">
    <source>
        <dbReference type="SAM" id="Phobius"/>
    </source>
</evidence>
<comment type="caution">
    <text evidence="7">The sequence shown here is derived from an EMBL/GenBank/DDBJ whole genome shotgun (WGS) entry which is preliminary data.</text>
</comment>
<keyword evidence="3 5" id="KW-1133">Transmembrane helix</keyword>
<feature type="domain" description="Sodium/calcium exchanger membrane region" evidence="6">
    <location>
        <begin position="5"/>
        <end position="144"/>
    </location>
</feature>
<feature type="transmembrane region" description="Helical" evidence="5">
    <location>
        <begin position="35"/>
        <end position="61"/>
    </location>
</feature>
<feature type="transmembrane region" description="Helical" evidence="5">
    <location>
        <begin position="73"/>
        <end position="95"/>
    </location>
</feature>
<keyword evidence="2 5" id="KW-0812">Transmembrane</keyword>
<feature type="transmembrane region" description="Helical" evidence="5">
    <location>
        <begin position="6"/>
        <end position="23"/>
    </location>
</feature>
<dbReference type="NCBIfam" id="TIGR00367">
    <property type="entry name" value="calcium/sodium antiporter"/>
    <property type="match status" value="1"/>
</dbReference>
<feature type="transmembrane region" description="Helical" evidence="5">
    <location>
        <begin position="180"/>
        <end position="198"/>
    </location>
</feature>
<keyword evidence="8" id="KW-1185">Reference proteome</keyword>
<dbReference type="AlphaFoldDB" id="A0A2A8D1V0"/>
<evidence type="ECO:0000256" key="4">
    <source>
        <dbReference type="ARBA" id="ARBA00023136"/>
    </source>
</evidence>
<feature type="transmembrane region" description="Helical" evidence="5">
    <location>
        <begin position="278"/>
        <end position="298"/>
    </location>
</feature>
<dbReference type="OrthoDB" id="9794225at2"/>
<evidence type="ECO:0000259" key="6">
    <source>
        <dbReference type="Pfam" id="PF01699"/>
    </source>
</evidence>
<dbReference type="PANTHER" id="PTHR10846">
    <property type="entry name" value="SODIUM/POTASSIUM/CALCIUM EXCHANGER"/>
    <property type="match status" value="1"/>
</dbReference>
<dbReference type="GO" id="GO:0006874">
    <property type="term" value="P:intracellular calcium ion homeostasis"/>
    <property type="evidence" value="ECO:0007669"/>
    <property type="project" value="TreeGrafter"/>
</dbReference>
<protein>
    <submittedName>
        <fullName evidence="7">Sodium:proton exchanger</fullName>
    </submittedName>
</protein>